<dbReference type="Gene3D" id="3.40.50.2000">
    <property type="entry name" value="Glycogen Phosphorylase B"/>
    <property type="match status" value="2"/>
</dbReference>
<dbReference type="PANTHER" id="PTHR12526:SF600">
    <property type="entry name" value="GLYCOSYL TRANSFERASE GROUP 1"/>
    <property type="match status" value="1"/>
</dbReference>
<gene>
    <name evidence="2" type="ORF">QTN89_25530</name>
</gene>
<dbReference type="Pfam" id="PF13439">
    <property type="entry name" value="Glyco_transf_4"/>
    <property type="match status" value="1"/>
</dbReference>
<dbReference type="GO" id="GO:0016757">
    <property type="term" value="F:glycosyltransferase activity"/>
    <property type="evidence" value="ECO:0007669"/>
    <property type="project" value="UniProtKB-KW"/>
</dbReference>
<dbReference type="Pfam" id="PF13692">
    <property type="entry name" value="Glyco_trans_1_4"/>
    <property type="match status" value="1"/>
</dbReference>
<dbReference type="Proteomes" id="UP001239462">
    <property type="component" value="Unassembled WGS sequence"/>
</dbReference>
<evidence type="ECO:0000313" key="3">
    <source>
        <dbReference type="Proteomes" id="UP001239462"/>
    </source>
</evidence>
<dbReference type="CDD" id="cd03801">
    <property type="entry name" value="GT4_PimA-like"/>
    <property type="match status" value="1"/>
</dbReference>
<keyword evidence="3" id="KW-1185">Reference proteome</keyword>
<keyword evidence="2" id="KW-0328">Glycosyltransferase</keyword>
<feature type="domain" description="Glycosyltransferase subfamily 4-like N-terminal" evidence="1">
    <location>
        <begin position="17"/>
        <end position="217"/>
    </location>
</feature>
<dbReference type="SUPFAM" id="SSF53756">
    <property type="entry name" value="UDP-Glycosyltransferase/glycogen phosphorylase"/>
    <property type="match status" value="1"/>
</dbReference>
<organism evidence="2 3">
    <name type="scientific">Roseiconus lacunae</name>
    <dbReference type="NCBI Taxonomy" id="2605694"/>
    <lineage>
        <taxon>Bacteria</taxon>
        <taxon>Pseudomonadati</taxon>
        <taxon>Planctomycetota</taxon>
        <taxon>Planctomycetia</taxon>
        <taxon>Pirellulales</taxon>
        <taxon>Pirellulaceae</taxon>
        <taxon>Roseiconus</taxon>
    </lineage>
</organism>
<accession>A0ABT7PRV4</accession>
<protein>
    <submittedName>
        <fullName evidence="2">Glycosyltransferase</fullName>
        <ecNumber evidence="2">2.4.-.-</ecNumber>
    </submittedName>
</protein>
<dbReference type="PANTHER" id="PTHR12526">
    <property type="entry name" value="GLYCOSYLTRANSFERASE"/>
    <property type="match status" value="1"/>
</dbReference>
<dbReference type="InterPro" id="IPR028098">
    <property type="entry name" value="Glyco_trans_4-like_N"/>
</dbReference>
<name>A0ABT7PRV4_9BACT</name>
<evidence type="ECO:0000313" key="2">
    <source>
        <dbReference type="EMBL" id="MDM4018841.1"/>
    </source>
</evidence>
<evidence type="ECO:0000259" key="1">
    <source>
        <dbReference type="Pfam" id="PF13439"/>
    </source>
</evidence>
<proteinExistence type="predicted"/>
<dbReference type="EMBL" id="JASZZN010000027">
    <property type="protein sequence ID" value="MDM4018841.1"/>
    <property type="molecule type" value="Genomic_DNA"/>
</dbReference>
<keyword evidence="2" id="KW-0808">Transferase</keyword>
<reference evidence="2 3" key="1">
    <citation type="submission" date="2023-06" db="EMBL/GenBank/DDBJ databases">
        <title>Roseiconus lacunae JC819 isolated from Gulf of Mannar region, Tamil Nadu.</title>
        <authorList>
            <person name="Pk S."/>
            <person name="Ch S."/>
            <person name="Ch V.R."/>
        </authorList>
    </citation>
    <scope>NUCLEOTIDE SEQUENCE [LARGE SCALE GENOMIC DNA]</scope>
    <source>
        <strain evidence="2 3">JC819</strain>
    </source>
</reference>
<dbReference type="RefSeq" id="WP_289166816.1">
    <property type="nucleotide sequence ID" value="NZ_JASZZN010000027.1"/>
</dbReference>
<dbReference type="EC" id="2.4.-.-" evidence="2"/>
<sequence>MNILYISEQFPWPLHNGGNLRSFYIAQGLSKEHSVTLLAHQPPADAPEAKDALMAFCKDVVTVEEVSAPKRAIANAIGCGVRGMPLWLLKNRSPGILERVRQLTRNKHFDAVHLNMLDAACFANEPCLPELKVFDSHNCLAALADQTSTRHGNTLMRSVFRREARLLGRVEGRVARSVSSTLVCSPEDGQRFQELAGNGTSNSRVRVAVIPNGVDVDEFAGGQSGAEQEEAIVFVGAMDYFPNIQGARWFCEAVWPIVKTELANCKLYLTGKDPTTEVRNLAYENVVVTGRVPDVRPFVDRSRVFVVPLKSGGGTRLKILGAMAAGKPIVSTTVGAEGLGLIDGQHLLIADTPQDFAAAIKRVWHDESFAARLAQNARHEAEQRFSWRGIQDSLLREYDNLVSKR</sequence>
<comment type="caution">
    <text evidence="2">The sequence shown here is derived from an EMBL/GenBank/DDBJ whole genome shotgun (WGS) entry which is preliminary data.</text>
</comment>